<proteinExistence type="predicted"/>
<feature type="transmembrane region" description="Helical" evidence="1">
    <location>
        <begin position="572"/>
        <end position="594"/>
    </location>
</feature>
<accession>A0A0M0FB70</accession>
<keyword evidence="1" id="KW-0472">Membrane</keyword>
<evidence type="ECO:0000313" key="2">
    <source>
        <dbReference type="EMBL" id="KON74693.1"/>
    </source>
</evidence>
<reference evidence="2 3" key="1">
    <citation type="journal article" date="2015" name="Sci. Rep.">
        <title>Functional and structural properties of a novel cellulosome-like multienzyme complex: efficient glycoside hydrolysis of water-insoluble 7-xylosyl-10-deacetylpaclitaxel.</title>
        <authorList>
            <person name="Dou T.Y."/>
            <person name="Luan H.W."/>
            <person name="Ge G.B."/>
            <person name="Dong M.M."/>
            <person name="Zou H.F."/>
            <person name="He Y.Q."/>
            <person name="Cui P."/>
            <person name="Wang J.Y."/>
            <person name="Hao D.C."/>
            <person name="Yang S.L."/>
            <person name="Yang L."/>
        </authorList>
    </citation>
    <scope>NUCLEOTIDE SEQUENCE [LARGE SCALE GENOMIC DNA]</scope>
    <source>
        <strain evidence="2 3">F16</strain>
    </source>
</reference>
<dbReference type="RefSeq" id="WP_053369281.1">
    <property type="nucleotide sequence ID" value="NZ_KQ435288.1"/>
</dbReference>
<keyword evidence="3" id="KW-1185">Reference proteome</keyword>
<feature type="transmembrane region" description="Helical" evidence="1">
    <location>
        <begin position="615"/>
        <end position="639"/>
    </location>
</feature>
<dbReference type="AlphaFoldDB" id="A0A0M0FB70"/>
<evidence type="ECO:0000313" key="3">
    <source>
        <dbReference type="Proteomes" id="UP000037387"/>
    </source>
</evidence>
<protein>
    <recommendedName>
        <fullName evidence="4">ABC3 transporter permease protein domain-containing protein</fullName>
    </recommendedName>
</protein>
<evidence type="ECO:0008006" key="4">
    <source>
        <dbReference type="Google" id="ProtNLM"/>
    </source>
</evidence>
<name>A0A0M0FB70_CELCE</name>
<feature type="transmembrane region" description="Helical" evidence="1">
    <location>
        <begin position="260"/>
        <end position="284"/>
    </location>
</feature>
<feature type="transmembrane region" description="Helical" evidence="1">
    <location>
        <begin position="7"/>
        <end position="28"/>
    </location>
</feature>
<feature type="transmembrane region" description="Helical" evidence="1">
    <location>
        <begin position="226"/>
        <end position="248"/>
    </location>
</feature>
<feature type="transmembrane region" description="Helical" evidence="1">
    <location>
        <begin position="178"/>
        <end position="205"/>
    </location>
</feature>
<feature type="transmembrane region" description="Helical" evidence="1">
    <location>
        <begin position="659"/>
        <end position="680"/>
    </location>
</feature>
<dbReference type="PATRIC" id="fig|1350482.3.peg.346"/>
<feature type="transmembrane region" description="Helical" evidence="1">
    <location>
        <begin position="296"/>
        <end position="321"/>
    </location>
</feature>
<keyword evidence="1" id="KW-0812">Transmembrane</keyword>
<gene>
    <name evidence="2" type="ORF">M768_01805</name>
</gene>
<dbReference type="Proteomes" id="UP000037387">
    <property type="component" value="Unassembled WGS sequence"/>
</dbReference>
<sequence>MLPRLVRLAYVLGVILPTVLALQLFLVFDGTEGAGAQFQVVAQSIAADGRVSTADLAPVLQETATSTGADVGRIVVDVSDPTHRKHLYAVVGREGGEVAQRLADGYRHFDPRTEEEYRPFVEVGDVDPRGYYLVWGDRADAEAVVAAMGQVGLTAELAPFTGSVVDFLTDPAVLLDPVIGTAAAVSVLALMVMVGGGVVMSAQGYGVQRLQGRSFGVAVARDLAEVGRLLLVTLCAVAVVGGVALWFYNGGARSGELVLMVAVAVALVLGVIVLTHLAAAGLAFRVPILAAVKGQFSAGWALVGILGVRVVGVLLAASVAFATVQAALQVSDRSAAQERWSSDPDAVYVQISGQMGGDDPEVEARYAAMAHAAVDSGDAVLVDDVTQDVAAVDPATGAPQRGGDAAPCPVLLVSDSYLARQQVLDQGGSPVTAVAGDAVTVLAPPACQAFAREDVPSVVTGTSDTSGTVSIVHREIAAGQDQFTYGTVRKVRDAALLHDAVLVVVPPGVDVLSDAFFGAYLTQGNVVFDDAETAGRYVTEHEVGTIVNGIWSARDYAAAQYAEVVSNLRISLLSLLVAVVVLVVTAVSVSAVHVRRSAQLVYVRYITGWPQWYSHRLVLTLELVLAAVVVGAGASAAAAPQAVRFQAAVFGGQAAQWRVGIAVAVALLAVCSVLVGLRWATARLISTRSADS</sequence>
<comment type="caution">
    <text evidence="2">The sequence shown here is derived from an EMBL/GenBank/DDBJ whole genome shotgun (WGS) entry which is preliminary data.</text>
</comment>
<organism evidence="2 3">
    <name type="scientific">Cellulosimicrobium cellulans F16</name>
    <dbReference type="NCBI Taxonomy" id="1350482"/>
    <lineage>
        <taxon>Bacteria</taxon>
        <taxon>Bacillati</taxon>
        <taxon>Actinomycetota</taxon>
        <taxon>Actinomycetes</taxon>
        <taxon>Micrococcales</taxon>
        <taxon>Promicromonosporaceae</taxon>
        <taxon>Cellulosimicrobium</taxon>
    </lineage>
</organism>
<keyword evidence="1" id="KW-1133">Transmembrane helix</keyword>
<dbReference type="EMBL" id="ATNL01000006">
    <property type="protein sequence ID" value="KON74693.1"/>
    <property type="molecule type" value="Genomic_DNA"/>
</dbReference>
<evidence type="ECO:0000256" key="1">
    <source>
        <dbReference type="SAM" id="Phobius"/>
    </source>
</evidence>